<feature type="transmembrane region" description="Helical" evidence="9">
    <location>
        <begin position="142"/>
        <end position="161"/>
    </location>
</feature>
<dbReference type="InterPro" id="IPR018086">
    <property type="entry name" value="NADH_UbQ_OxRdtase_su1_CS"/>
</dbReference>
<evidence type="ECO:0000256" key="9">
    <source>
        <dbReference type="SAM" id="Phobius"/>
    </source>
</evidence>
<dbReference type="PANTHER" id="PTHR11432:SF3">
    <property type="entry name" value="NADH-UBIQUINONE OXIDOREDUCTASE CHAIN 1"/>
    <property type="match status" value="1"/>
</dbReference>
<dbReference type="GO" id="GO:0008137">
    <property type="term" value="F:NADH dehydrogenase (ubiquinone) activity"/>
    <property type="evidence" value="ECO:0007669"/>
    <property type="project" value="UniProtKB-EC"/>
</dbReference>
<dbReference type="InterPro" id="IPR001694">
    <property type="entry name" value="NADH_UbQ_OxRdtase_su1/FPO"/>
</dbReference>
<evidence type="ECO:0000256" key="6">
    <source>
        <dbReference type="ARBA" id="ARBA00023136"/>
    </source>
</evidence>
<dbReference type="AlphaFoldDB" id="A0A8F5CFD4"/>
<keyword evidence="7" id="KW-0520">NAD</keyword>
<keyword evidence="6 9" id="KW-0472">Membrane</keyword>
<evidence type="ECO:0000256" key="4">
    <source>
        <dbReference type="ARBA" id="ARBA00022692"/>
    </source>
</evidence>
<geneLocation type="mitochondrion" evidence="10"/>
<dbReference type="GO" id="GO:0009060">
    <property type="term" value="P:aerobic respiration"/>
    <property type="evidence" value="ECO:0007669"/>
    <property type="project" value="TreeGrafter"/>
</dbReference>
<comment type="similarity">
    <text evidence="2 7">Belongs to the complex I subunit 1 family.</text>
</comment>
<comment type="subcellular location">
    <subcellularLocation>
        <location evidence="1">Membrane</location>
        <topology evidence="1">Multi-pass membrane protein</topology>
    </subcellularLocation>
    <subcellularLocation>
        <location evidence="7">Mitochondrion inner membrane</location>
        <topology evidence="7">Multi-pass membrane protein</topology>
    </subcellularLocation>
</comment>
<evidence type="ECO:0000256" key="2">
    <source>
        <dbReference type="ARBA" id="ARBA00010535"/>
    </source>
</evidence>
<feature type="transmembrane region" description="Helical" evidence="9">
    <location>
        <begin position="99"/>
        <end position="122"/>
    </location>
</feature>
<feature type="transmembrane region" description="Helical" evidence="9">
    <location>
        <begin position="66"/>
        <end position="87"/>
    </location>
</feature>
<evidence type="ECO:0000256" key="1">
    <source>
        <dbReference type="ARBA" id="ARBA00004141"/>
    </source>
</evidence>
<reference evidence="10" key="1">
    <citation type="submission" date="2020-10" db="EMBL/GenBank/DDBJ databases">
        <authorList>
            <person name="Pu s."/>
            <person name="Huang b."/>
        </authorList>
    </citation>
    <scope>NUCLEOTIDE SEQUENCE</scope>
    <source>
        <tissue evidence="10">Muscle</tissue>
    </source>
</reference>
<accession>A0A8F5CFD4</accession>
<dbReference type="EC" id="7.1.1.2" evidence="8"/>
<evidence type="ECO:0000256" key="3">
    <source>
        <dbReference type="ARBA" id="ARBA00021009"/>
    </source>
</evidence>
<evidence type="ECO:0000256" key="5">
    <source>
        <dbReference type="ARBA" id="ARBA00022989"/>
    </source>
</evidence>
<sequence length="305" mass="34078">MISVVLVVLVVQIGVSFFILTERKGLGMFQLRQGPNKASYKALAQPVADGVKLFLKQLNYPFSANLFSYLLGPSLLFSLSCLGWLVFPMTAVSFRFEWGFLYFLCVSSLHVFGVFVCGYSCNSRYGLLGAMRGVAQSVSYEIVMSGVMFCPLLLIGSYDLVSCRQWELVNCLFLFESFLIWLIVVLAETNRTPFDFVEGESELVAGYSVEFGGGAFAMVALAEYGNIFFMGVISSVLFLSGLGVMVCSHLWYDLCLSLCTVFVCYFFIIIRGALPRFRYDLLMRFCWLVLLPLTLVFLSVCVCAV</sequence>
<dbReference type="EMBL" id="MW175871">
    <property type="protein sequence ID" value="QXJ42646.1"/>
    <property type="molecule type" value="Genomic_DNA"/>
</dbReference>
<feature type="transmembrane region" description="Helical" evidence="9">
    <location>
        <begin position="215"/>
        <end position="238"/>
    </location>
</feature>
<name>A0A8F5CFD4_9BIVA</name>
<dbReference type="GO" id="GO:0005743">
    <property type="term" value="C:mitochondrial inner membrane"/>
    <property type="evidence" value="ECO:0007669"/>
    <property type="project" value="UniProtKB-SubCell"/>
</dbReference>
<evidence type="ECO:0000256" key="7">
    <source>
        <dbReference type="RuleBase" id="RU000471"/>
    </source>
</evidence>
<dbReference type="PANTHER" id="PTHR11432">
    <property type="entry name" value="NADH DEHYDROGENASE SUBUNIT 1"/>
    <property type="match status" value="1"/>
</dbReference>
<feature type="transmembrane region" description="Helical" evidence="9">
    <location>
        <begin position="250"/>
        <end position="270"/>
    </location>
</feature>
<feature type="transmembrane region" description="Helical" evidence="9">
    <location>
        <begin position="282"/>
        <end position="304"/>
    </location>
</feature>
<keyword evidence="8 10" id="KW-0496">Mitochondrion</keyword>
<keyword evidence="4 7" id="KW-0812">Transmembrane</keyword>
<proteinExistence type="inferred from homology"/>
<feature type="transmembrane region" description="Helical" evidence="9">
    <location>
        <begin position="168"/>
        <end position="187"/>
    </location>
</feature>
<evidence type="ECO:0000256" key="8">
    <source>
        <dbReference type="RuleBase" id="RU000473"/>
    </source>
</evidence>
<dbReference type="Pfam" id="PF00146">
    <property type="entry name" value="NADHdh"/>
    <property type="match status" value="1"/>
</dbReference>
<dbReference type="GO" id="GO:0003954">
    <property type="term" value="F:NADH dehydrogenase activity"/>
    <property type="evidence" value="ECO:0007669"/>
    <property type="project" value="TreeGrafter"/>
</dbReference>
<protein>
    <recommendedName>
        <fullName evidence="3 8">NADH-ubiquinone oxidoreductase chain 1</fullName>
        <ecNumber evidence="8">7.1.1.2</ecNumber>
    </recommendedName>
</protein>
<comment type="catalytic activity">
    <reaction evidence="8">
        <text>a ubiquinone + NADH + 5 H(+)(in) = a ubiquinol + NAD(+) + 4 H(+)(out)</text>
        <dbReference type="Rhea" id="RHEA:29091"/>
        <dbReference type="Rhea" id="RHEA-COMP:9565"/>
        <dbReference type="Rhea" id="RHEA-COMP:9566"/>
        <dbReference type="ChEBI" id="CHEBI:15378"/>
        <dbReference type="ChEBI" id="CHEBI:16389"/>
        <dbReference type="ChEBI" id="CHEBI:17976"/>
        <dbReference type="ChEBI" id="CHEBI:57540"/>
        <dbReference type="ChEBI" id="CHEBI:57945"/>
        <dbReference type="EC" id="7.1.1.2"/>
    </reaction>
</comment>
<keyword evidence="5 9" id="KW-1133">Transmembrane helix</keyword>
<organism evidence="10">
    <name type="scientific">Dicyathifer mannii</name>
    <dbReference type="NCBI Taxonomy" id="2795839"/>
    <lineage>
        <taxon>Eukaryota</taxon>
        <taxon>Metazoa</taxon>
        <taxon>Spiralia</taxon>
        <taxon>Lophotrochozoa</taxon>
        <taxon>Mollusca</taxon>
        <taxon>Bivalvia</taxon>
        <taxon>Autobranchia</taxon>
        <taxon>Heteroconchia</taxon>
        <taxon>Euheterodonta</taxon>
        <taxon>Imparidentia</taxon>
        <taxon>Neoheterodontei</taxon>
        <taxon>Myida</taxon>
        <taxon>Pholadoidea</taxon>
        <taxon>Teredinidae</taxon>
        <taxon>Dicyathifer</taxon>
    </lineage>
</organism>
<evidence type="ECO:0000313" key="10">
    <source>
        <dbReference type="EMBL" id="QXJ42646.1"/>
    </source>
</evidence>
<dbReference type="PROSITE" id="PS00668">
    <property type="entry name" value="COMPLEX1_ND1_2"/>
    <property type="match status" value="1"/>
</dbReference>
<gene>
    <name evidence="10" type="primary">nad1</name>
</gene>
<keyword evidence="8" id="KW-0830">Ubiquinone</keyword>